<evidence type="ECO:0000256" key="1">
    <source>
        <dbReference type="ARBA" id="ARBA00008812"/>
    </source>
</evidence>
<organism evidence="3 4">
    <name type="scientific">Streptomyces heilongjiangensis</name>
    <dbReference type="NCBI Taxonomy" id="945052"/>
    <lineage>
        <taxon>Bacteria</taxon>
        <taxon>Bacillati</taxon>
        <taxon>Actinomycetota</taxon>
        <taxon>Actinomycetes</taxon>
        <taxon>Kitasatosporales</taxon>
        <taxon>Streptomycetaceae</taxon>
        <taxon>Streptomyces</taxon>
    </lineage>
</organism>
<gene>
    <name evidence="3" type="ORF">ACFQGO_01875</name>
</gene>
<dbReference type="SMART" id="SM00867">
    <property type="entry name" value="YceI"/>
    <property type="match status" value="1"/>
</dbReference>
<dbReference type="InterPro" id="IPR007372">
    <property type="entry name" value="Lipid/polyisoprenoid-bd_YceI"/>
</dbReference>
<feature type="domain" description="Lipid/polyisoprenoid-binding YceI-like" evidence="2">
    <location>
        <begin position="9"/>
        <end position="167"/>
    </location>
</feature>
<evidence type="ECO:0000313" key="4">
    <source>
        <dbReference type="Proteomes" id="UP001596112"/>
    </source>
</evidence>
<dbReference type="Gene3D" id="2.40.128.110">
    <property type="entry name" value="Lipid/polyisoprenoid-binding, YceI-like"/>
    <property type="match status" value="1"/>
</dbReference>
<reference evidence="4" key="1">
    <citation type="journal article" date="2019" name="Int. J. Syst. Evol. Microbiol.">
        <title>The Global Catalogue of Microorganisms (GCM) 10K type strain sequencing project: providing services to taxonomists for standard genome sequencing and annotation.</title>
        <authorList>
            <consortium name="The Broad Institute Genomics Platform"/>
            <consortium name="The Broad Institute Genome Sequencing Center for Infectious Disease"/>
            <person name="Wu L."/>
            <person name="Ma J."/>
        </authorList>
    </citation>
    <scope>NUCLEOTIDE SEQUENCE [LARGE SCALE GENOMIC DNA]</scope>
    <source>
        <strain evidence="4">JCM 9918</strain>
    </source>
</reference>
<name>A0ABW1B077_9ACTN</name>
<dbReference type="InterPro" id="IPR036761">
    <property type="entry name" value="TTHA0802/YceI-like_sf"/>
</dbReference>
<proteinExistence type="inferred from homology"/>
<dbReference type="PANTHER" id="PTHR34406:SF1">
    <property type="entry name" value="PROTEIN YCEI"/>
    <property type="match status" value="1"/>
</dbReference>
<sequence>MTVAVDTGLWQLDATASTVALQHRTMWGLVTVKGAFGTVGGQGEVRSDGSAVGVVTVDAASLDTKNAKRDEHLRSAHFFDVDHHPEITFSVRGAGLRDGDTVNVDGQLTVRGISRPLSLTARLTEANTEGVTLDTEFTVDRTQFGMAWNQLGMMRGPATITATLRFVRAGA</sequence>
<comment type="similarity">
    <text evidence="1">Belongs to the UPF0312 family.</text>
</comment>
<accession>A0ABW1B077</accession>
<dbReference type="Pfam" id="PF04264">
    <property type="entry name" value="YceI"/>
    <property type="match status" value="1"/>
</dbReference>
<comment type="caution">
    <text evidence="3">The sequence shown here is derived from an EMBL/GenBank/DDBJ whole genome shotgun (WGS) entry which is preliminary data.</text>
</comment>
<dbReference type="Proteomes" id="UP001596112">
    <property type="component" value="Unassembled WGS sequence"/>
</dbReference>
<dbReference type="RefSeq" id="WP_272168599.1">
    <property type="nucleotide sequence ID" value="NZ_JAQOSL010000004.1"/>
</dbReference>
<evidence type="ECO:0000313" key="3">
    <source>
        <dbReference type="EMBL" id="MFC5806273.1"/>
    </source>
</evidence>
<keyword evidence="4" id="KW-1185">Reference proteome</keyword>
<dbReference type="SUPFAM" id="SSF101874">
    <property type="entry name" value="YceI-like"/>
    <property type="match status" value="1"/>
</dbReference>
<dbReference type="EMBL" id="JBHSNZ010000001">
    <property type="protein sequence ID" value="MFC5806273.1"/>
    <property type="molecule type" value="Genomic_DNA"/>
</dbReference>
<dbReference type="PANTHER" id="PTHR34406">
    <property type="entry name" value="PROTEIN YCEI"/>
    <property type="match status" value="1"/>
</dbReference>
<protein>
    <submittedName>
        <fullName evidence="3">YceI family protein</fullName>
    </submittedName>
</protein>
<evidence type="ECO:0000259" key="2">
    <source>
        <dbReference type="SMART" id="SM00867"/>
    </source>
</evidence>